<evidence type="ECO:0000313" key="1">
    <source>
        <dbReference type="EMBL" id="GAQ84614.1"/>
    </source>
</evidence>
<accession>A0A1Y1I128</accession>
<evidence type="ECO:0008006" key="3">
    <source>
        <dbReference type="Google" id="ProtNLM"/>
    </source>
</evidence>
<dbReference type="AlphaFoldDB" id="A0A1Y1I128"/>
<name>A0A1Y1I128_KLENI</name>
<sequence length="186" mass="20741">MENLPNDVLLIVVRKLAAQDPVSLLRATCSCKHLLRVTEGNRVVWKEAFLGSAPTEQNTEVRDAYVTCAELDVEVDSLGGYKQLALIRAGPYVFAPCDKAENAGRRSSVQINDGRMHVEAYLSLNKDPIHPARFCSRIIEPWPWECDVVVKSNDIAEDVLVGEVTGCLVYQDPDPHDPNDWFYKGA</sequence>
<dbReference type="EMBL" id="DF237146">
    <property type="protein sequence ID" value="GAQ84614.1"/>
    <property type="molecule type" value="Genomic_DNA"/>
</dbReference>
<gene>
    <name evidence="1" type="ORF">KFL_001970145</name>
</gene>
<dbReference type="InterPro" id="IPR036047">
    <property type="entry name" value="F-box-like_dom_sf"/>
</dbReference>
<dbReference type="CDD" id="cd09917">
    <property type="entry name" value="F-box_SF"/>
    <property type="match status" value="1"/>
</dbReference>
<organism evidence="1 2">
    <name type="scientific">Klebsormidium nitens</name>
    <name type="common">Green alga</name>
    <name type="synonym">Ulothrix nitens</name>
    <dbReference type="NCBI Taxonomy" id="105231"/>
    <lineage>
        <taxon>Eukaryota</taxon>
        <taxon>Viridiplantae</taxon>
        <taxon>Streptophyta</taxon>
        <taxon>Klebsormidiophyceae</taxon>
        <taxon>Klebsormidiales</taxon>
        <taxon>Klebsormidiaceae</taxon>
        <taxon>Klebsormidium</taxon>
    </lineage>
</organism>
<dbReference type="SUPFAM" id="SSF81383">
    <property type="entry name" value="F-box domain"/>
    <property type="match status" value="1"/>
</dbReference>
<reference evidence="1 2" key="1">
    <citation type="journal article" date="2014" name="Nat. Commun.">
        <title>Klebsormidium flaccidum genome reveals primary factors for plant terrestrial adaptation.</title>
        <authorList>
            <person name="Hori K."/>
            <person name="Maruyama F."/>
            <person name="Fujisawa T."/>
            <person name="Togashi T."/>
            <person name="Yamamoto N."/>
            <person name="Seo M."/>
            <person name="Sato S."/>
            <person name="Yamada T."/>
            <person name="Mori H."/>
            <person name="Tajima N."/>
            <person name="Moriyama T."/>
            <person name="Ikeuchi M."/>
            <person name="Watanabe M."/>
            <person name="Wada H."/>
            <person name="Kobayashi K."/>
            <person name="Saito M."/>
            <person name="Masuda T."/>
            <person name="Sasaki-Sekimoto Y."/>
            <person name="Mashiguchi K."/>
            <person name="Awai K."/>
            <person name="Shimojima M."/>
            <person name="Masuda S."/>
            <person name="Iwai M."/>
            <person name="Nobusawa T."/>
            <person name="Narise T."/>
            <person name="Kondo S."/>
            <person name="Saito H."/>
            <person name="Sato R."/>
            <person name="Murakawa M."/>
            <person name="Ihara Y."/>
            <person name="Oshima-Yamada Y."/>
            <person name="Ohtaka K."/>
            <person name="Satoh M."/>
            <person name="Sonobe K."/>
            <person name="Ishii M."/>
            <person name="Ohtani R."/>
            <person name="Kanamori-Sato M."/>
            <person name="Honoki R."/>
            <person name="Miyazaki D."/>
            <person name="Mochizuki H."/>
            <person name="Umetsu J."/>
            <person name="Higashi K."/>
            <person name="Shibata D."/>
            <person name="Kamiya Y."/>
            <person name="Sato N."/>
            <person name="Nakamura Y."/>
            <person name="Tabata S."/>
            <person name="Ida S."/>
            <person name="Kurokawa K."/>
            <person name="Ohta H."/>
        </authorList>
    </citation>
    <scope>NUCLEOTIDE SEQUENCE [LARGE SCALE GENOMIC DNA]</scope>
    <source>
        <strain evidence="1 2">NIES-2285</strain>
    </source>
</reference>
<dbReference type="Proteomes" id="UP000054558">
    <property type="component" value="Unassembled WGS sequence"/>
</dbReference>
<evidence type="ECO:0000313" key="2">
    <source>
        <dbReference type="Proteomes" id="UP000054558"/>
    </source>
</evidence>
<protein>
    <recommendedName>
        <fullName evidence="3">F-box domain-containing protein</fullName>
    </recommendedName>
</protein>
<keyword evidence="2" id="KW-1185">Reference proteome</keyword>
<proteinExistence type="predicted"/>